<accession>A0ABD2MLP1</accession>
<organism evidence="2 3">
    <name type="scientific">Cryptolaemus montrouzieri</name>
    <dbReference type="NCBI Taxonomy" id="559131"/>
    <lineage>
        <taxon>Eukaryota</taxon>
        <taxon>Metazoa</taxon>
        <taxon>Ecdysozoa</taxon>
        <taxon>Arthropoda</taxon>
        <taxon>Hexapoda</taxon>
        <taxon>Insecta</taxon>
        <taxon>Pterygota</taxon>
        <taxon>Neoptera</taxon>
        <taxon>Endopterygota</taxon>
        <taxon>Coleoptera</taxon>
        <taxon>Polyphaga</taxon>
        <taxon>Cucujiformia</taxon>
        <taxon>Coccinelloidea</taxon>
        <taxon>Coccinellidae</taxon>
        <taxon>Scymninae</taxon>
        <taxon>Scymnini</taxon>
        <taxon>Cryptolaemus</taxon>
    </lineage>
</organism>
<protein>
    <submittedName>
        <fullName evidence="2">Uncharacterized protein</fullName>
    </submittedName>
</protein>
<dbReference type="Proteomes" id="UP001516400">
    <property type="component" value="Unassembled WGS sequence"/>
</dbReference>
<gene>
    <name evidence="2" type="ORF">HHI36_011398</name>
</gene>
<evidence type="ECO:0000313" key="3">
    <source>
        <dbReference type="Proteomes" id="UP001516400"/>
    </source>
</evidence>
<evidence type="ECO:0000256" key="1">
    <source>
        <dbReference type="SAM" id="MobiDB-lite"/>
    </source>
</evidence>
<name>A0ABD2MLP1_9CUCU</name>
<comment type="caution">
    <text evidence="2">The sequence shown here is derived from an EMBL/GenBank/DDBJ whole genome shotgun (WGS) entry which is preliminary data.</text>
</comment>
<feature type="compositionally biased region" description="Basic and acidic residues" evidence="1">
    <location>
        <begin position="8"/>
        <end position="23"/>
    </location>
</feature>
<feature type="compositionally biased region" description="Basic and acidic residues" evidence="1">
    <location>
        <begin position="30"/>
        <end position="39"/>
    </location>
</feature>
<keyword evidence="3" id="KW-1185">Reference proteome</keyword>
<dbReference type="AlphaFoldDB" id="A0ABD2MLP1"/>
<reference evidence="2 3" key="1">
    <citation type="journal article" date="2021" name="BMC Biol.">
        <title>Horizontally acquired antibacterial genes associated with adaptive radiation of ladybird beetles.</title>
        <authorList>
            <person name="Li H.S."/>
            <person name="Tang X.F."/>
            <person name="Huang Y.H."/>
            <person name="Xu Z.Y."/>
            <person name="Chen M.L."/>
            <person name="Du X.Y."/>
            <person name="Qiu B.Y."/>
            <person name="Chen P.T."/>
            <person name="Zhang W."/>
            <person name="Slipinski A."/>
            <person name="Escalona H.E."/>
            <person name="Waterhouse R.M."/>
            <person name="Zwick A."/>
            <person name="Pang H."/>
        </authorList>
    </citation>
    <scope>NUCLEOTIDE SEQUENCE [LARGE SCALE GENOMIC DNA]</scope>
    <source>
        <strain evidence="2">SYSU2018</strain>
    </source>
</reference>
<evidence type="ECO:0000313" key="2">
    <source>
        <dbReference type="EMBL" id="KAL3267265.1"/>
    </source>
</evidence>
<feature type="compositionally biased region" description="Basic residues" evidence="1">
    <location>
        <begin position="40"/>
        <end position="54"/>
    </location>
</feature>
<sequence length="54" mass="6534">MALKKKATREELLQKKEGSRTEEILAYQNDPEKSEELRKRERFKNLKRKDKGTR</sequence>
<feature type="region of interest" description="Disordered" evidence="1">
    <location>
        <begin position="1"/>
        <end position="54"/>
    </location>
</feature>
<dbReference type="EMBL" id="JABFTP020000001">
    <property type="protein sequence ID" value="KAL3267265.1"/>
    <property type="molecule type" value="Genomic_DNA"/>
</dbReference>
<proteinExistence type="predicted"/>
<feature type="non-terminal residue" evidence="2">
    <location>
        <position position="54"/>
    </location>
</feature>